<dbReference type="EMBL" id="CP146598">
    <property type="protein sequence ID" value="WWY04090.1"/>
    <property type="molecule type" value="Genomic_DNA"/>
</dbReference>
<protein>
    <submittedName>
        <fullName evidence="3">16S rRNA (Guanine(966)-N(2))-methyltransferase RsmD</fullName>
        <ecNumber evidence="3">2.1.1.171</ecNumber>
    </submittedName>
</protein>
<keyword evidence="1 3" id="KW-0489">Methyltransferase</keyword>
<dbReference type="GO" id="GO:0052913">
    <property type="term" value="F:16S rRNA (guanine(966)-N(2))-methyltransferase activity"/>
    <property type="evidence" value="ECO:0007669"/>
    <property type="project" value="UniProtKB-EC"/>
</dbReference>
<dbReference type="PANTHER" id="PTHR43542:SF1">
    <property type="entry name" value="METHYLTRANSFERASE"/>
    <property type="match status" value="1"/>
</dbReference>
<dbReference type="Proteomes" id="UP001149607">
    <property type="component" value="Chromosome"/>
</dbReference>
<reference evidence="4" key="2">
    <citation type="submission" date="2024-02" db="EMBL/GenBank/DDBJ databases">
        <title>Neisseria leonii sp. nov.</title>
        <authorList>
            <person name="Boutroux M."/>
            <person name="Favre-Rochex S."/>
            <person name="Gorgette O."/>
            <person name="Touak G."/>
            <person name="Muhle E."/>
            <person name="Chesneau O."/>
            <person name="Clermont D."/>
            <person name="Rahi P."/>
        </authorList>
    </citation>
    <scope>NUCLEOTIDE SEQUENCE</scope>
    <source>
        <strain evidence="4">51.81</strain>
    </source>
</reference>
<dbReference type="AlphaFoldDB" id="A0A9X4E367"/>
<proteinExistence type="predicted"/>
<sequence length="190" mass="21385">MAKTNSRHSNQVRIIGGECRGRKLTFPAAEGLRPTPDMVREKVFNWLGQDLTGQSVLDVFAGSGALGFEAASRRARRVLLLDNHRPTVQNLKKNAALMGLERAEVRQADGLAYLRDSHDRFDGVFLDPPFAWQNWPQLFAVLEGRLKSHAWVYMEAGSMPPLPDWLTVYREGKAGMSRFALLHRTDRQAA</sequence>
<dbReference type="CDD" id="cd02440">
    <property type="entry name" value="AdoMet_MTases"/>
    <property type="match status" value="1"/>
</dbReference>
<evidence type="ECO:0000313" key="4">
    <source>
        <dbReference type="EMBL" id="WWY04090.1"/>
    </source>
</evidence>
<dbReference type="SUPFAM" id="SSF53335">
    <property type="entry name" value="S-adenosyl-L-methionine-dependent methyltransferases"/>
    <property type="match status" value="1"/>
</dbReference>
<organism evidence="3">
    <name type="scientific">Neisseria leonii</name>
    <dbReference type="NCBI Taxonomy" id="2995413"/>
    <lineage>
        <taxon>Bacteria</taxon>
        <taxon>Pseudomonadati</taxon>
        <taxon>Pseudomonadota</taxon>
        <taxon>Betaproteobacteria</taxon>
        <taxon>Neisseriales</taxon>
        <taxon>Neisseriaceae</taxon>
        <taxon>Neisseria</taxon>
    </lineage>
</organism>
<name>A0A9X4E367_9NEIS</name>
<dbReference type="EC" id="2.1.1.171" evidence="3"/>
<dbReference type="PANTHER" id="PTHR43542">
    <property type="entry name" value="METHYLTRANSFERASE"/>
    <property type="match status" value="1"/>
</dbReference>
<dbReference type="Pfam" id="PF03602">
    <property type="entry name" value="Cons_hypoth95"/>
    <property type="match status" value="1"/>
</dbReference>
<dbReference type="InterPro" id="IPR004398">
    <property type="entry name" value="RNA_MeTrfase_RsmD"/>
</dbReference>
<gene>
    <name evidence="3" type="primary">rsmD</name>
    <name evidence="3" type="ORF">ORY91_000046</name>
    <name evidence="4" type="ORF">V9W64_05100</name>
</gene>
<keyword evidence="5" id="KW-1185">Reference proteome</keyword>
<dbReference type="InterPro" id="IPR029063">
    <property type="entry name" value="SAM-dependent_MTases_sf"/>
</dbReference>
<accession>A0A9X4E367</accession>
<evidence type="ECO:0000256" key="1">
    <source>
        <dbReference type="ARBA" id="ARBA00022603"/>
    </source>
</evidence>
<dbReference type="NCBIfam" id="TIGR00095">
    <property type="entry name" value="16S rRNA (guanine(966)-N(2))-methyltransferase RsmD"/>
    <property type="match status" value="1"/>
</dbReference>
<dbReference type="PIRSF" id="PIRSF004553">
    <property type="entry name" value="CHP00095"/>
    <property type="match status" value="1"/>
</dbReference>
<evidence type="ECO:0000313" key="3">
    <source>
        <dbReference type="EMBL" id="MDD9328777.1"/>
    </source>
</evidence>
<evidence type="ECO:0000313" key="5">
    <source>
        <dbReference type="Proteomes" id="UP001149607"/>
    </source>
</evidence>
<evidence type="ECO:0000256" key="2">
    <source>
        <dbReference type="ARBA" id="ARBA00022679"/>
    </source>
</evidence>
<dbReference type="Gene3D" id="3.40.50.150">
    <property type="entry name" value="Vaccinia Virus protein VP39"/>
    <property type="match status" value="1"/>
</dbReference>
<dbReference type="EMBL" id="JAPQFL010000012">
    <property type="protein sequence ID" value="MDD9328777.1"/>
    <property type="molecule type" value="Genomic_DNA"/>
</dbReference>
<keyword evidence="2 3" id="KW-0808">Transferase</keyword>
<reference evidence="3" key="1">
    <citation type="submission" date="2022-10" db="EMBL/GenBank/DDBJ databases">
        <authorList>
            <person name="Boutroux M."/>
        </authorList>
    </citation>
    <scope>NUCLEOTIDE SEQUENCE</scope>
    <source>
        <strain evidence="3">51.81</strain>
    </source>
</reference>